<dbReference type="SUPFAM" id="SSF51735">
    <property type="entry name" value="NAD(P)-binding Rossmann-fold domains"/>
    <property type="match status" value="1"/>
</dbReference>
<dbReference type="PANTHER" id="PTHR12126:SF11">
    <property type="entry name" value="NADH DEHYDROGENASE [UBIQUINONE] 1 ALPHA SUBCOMPLEX SUBUNIT 9, MITOCHONDRIAL"/>
    <property type="match status" value="1"/>
</dbReference>
<dbReference type="AlphaFoldDB" id="A0A409XFT6"/>
<dbReference type="GO" id="GO:0005739">
    <property type="term" value="C:mitochondrion"/>
    <property type="evidence" value="ECO:0007669"/>
    <property type="project" value="TreeGrafter"/>
</dbReference>
<sequence length="359" mass="40326">MLRLQRTVVIGKRAYHDLVTLPGNKPVVSYGPPGYSGVSGHRVTVFGCTGFLGRYLVSKLGKMGTQVIVPYREEDEARFLKPMGDLGQIVRMEWDIRDEKSIVECLRHSDTVYSLVGRDYETKNFDFRSVNTVGPERIAKLAAECGVSQFIHVSHLDASKDSPSKFYQAKAEGEELVKAAFPTATIVRPGPMFGYEDKLLTNMAVWPIWWKLNHGQTKIRPVHVFDIAQALVNILTHPQYSKTLNLPGPSTLSYEYLLDLVTSVTLQPPSRAPVLPKAVANLLVKLSQNVWWPSLSPDEVTRRYLDDVDVPGDWDAVGIQPSEIEPHAITYLRRYRSAENFVRPTVFPARPTAVVSDDY</sequence>
<dbReference type="InterPro" id="IPR051207">
    <property type="entry name" value="ComplexI_NDUFA9_subunit"/>
</dbReference>
<feature type="domain" description="NAD-dependent epimerase/dehydratase" evidence="1">
    <location>
        <begin position="43"/>
        <end position="240"/>
    </location>
</feature>
<proteinExistence type="predicted"/>
<dbReference type="OrthoDB" id="275457at2759"/>
<dbReference type="STRING" id="93625.A0A409XFT6"/>
<protein>
    <recommendedName>
        <fullName evidence="1">NAD-dependent epimerase/dehydratase domain-containing protein</fullName>
    </recommendedName>
</protein>
<dbReference type="CDD" id="cd05271">
    <property type="entry name" value="NDUFA9_like_SDR_a"/>
    <property type="match status" value="1"/>
</dbReference>
<dbReference type="InterPro" id="IPR036291">
    <property type="entry name" value="NAD(P)-bd_dom_sf"/>
</dbReference>
<evidence type="ECO:0000259" key="1">
    <source>
        <dbReference type="Pfam" id="PF01370"/>
    </source>
</evidence>
<gene>
    <name evidence="2" type="ORF">CVT25_013826</name>
</gene>
<accession>A0A409XFT6</accession>
<comment type="caution">
    <text evidence="2">The sequence shown here is derived from an EMBL/GenBank/DDBJ whole genome shotgun (WGS) entry which is preliminary data.</text>
</comment>
<dbReference type="Proteomes" id="UP000283269">
    <property type="component" value="Unassembled WGS sequence"/>
</dbReference>
<dbReference type="Gene3D" id="3.40.50.720">
    <property type="entry name" value="NAD(P)-binding Rossmann-like Domain"/>
    <property type="match status" value="1"/>
</dbReference>
<keyword evidence="3" id="KW-1185">Reference proteome</keyword>
<dbReference type="PANTHER" id="PTHR12126">
    <property type="entry name" value="NADH-UBIQUINONE OXIDOREDUCTASE 39 KDA SUBUNIT-RELATED"/>
    <property type="match status" value="1"/>
</dbReference>
<organism evidence="2 3">
    <name type="scientific">Psilocybe cyanescens</name>
    <dbReference type="NCBI Taxonomy" id="93625"/>
    <lineage>
        <taxon>Eukaryota</taxon>
        <taxon>Fungi</taxon>
        <taxon>Dikarya</taxon>
        <taxon>Basidiomycota</taxon>
        <taxon>Agaricomycotina</taxon>
        <taxon>Agaricomycetes</taxon>
        <taxon>Agaricomycetidae</taxon>
        <taxon>Agaricales</taxon>
        <taxon>Agaricineae</taxon>
        <taxon>Strophariaceae</taxon>
        <taxon>Psilocybe</taxon>
    </lineage>
</organism>
<dbReference type="InterPro" id="IPR001509">
    <property type="entry name" value="Epimerase_deHydtase"/>
</dbReference>
<evidence type="ECO:0000313" key="3">
    <source>
        <dbReference type="Proteomes" id="UP000283269"/>
    </source>
</evidence>
<name>A0A409XFT6_PSICY</name>
<dbReference type="InParanoid" id="A0A409XFT6"/>
<reference evidence="2 3" key="1">
    <citation type="journal article" date="2018" name="Evol. Lett.">
        <title>Horizontal gene cluster transfer increased hallucinogenic mushroom diversity.</title>
        <authorList>
            <person name="Reynolds H.T."/>
            <person name="Vijayakumar V."/>
            <person name="Gluck-Thaler E."/>
            <person name="Korotkin H.B."/>
            <person name="Matheny P.B."/>
            <person name="Slot J.C."/>
        </authorList>
    </citation>
    <scope>NUCLEOTIDE SEQUENCE [LARGE SCALE GENOMIC DNA]</scope>
    <source>
        <strain evidence="2 3">2631</strain>
    </source>
</reference>
<dbReference type="Pfam" id="PF01370">
    <property type="entry name" value="Epimerase"/>
    <property type="match status" value="1"/>
</dbReference>
<dbReference type="GO" id="GO:0044877">
    <property type="term" value="F:protein-containing complex binding"/>
    <property type="evidence" value="ECO:0007669"/>
    <property type="project" value="TreeGrafter"/>
</dbReference>
<dbReference type="EMBL" id="NHYD01001847">
    <property type="protein sequence ID" value="PPQ89639.1"/>
    <property type="molecule type" value="Genomic_DNA"/>
</dbReference>
<evidence type="ECO:0000313" key="2">
    <source>
        <dbReference type="EMBL" id="PPQ89639.1"/>
    </source>
</evidence>